<comment type="caution">
    <text evidence="8">The sequence shown here is derived from an EMBL/GenBank/DDBJ whole genome shotgun (WGS) entry which is preliminary data.</text>
</comment>
<keyword evidence="1" id="KW-0808">Transferase</keyword>
<dbReference type="FunFam" id="3.40.50.10440:FF:000001">
    <property type="entry name" value="Dihydroxyacetone kinase, DhaK subunit"/>
    <property type="match status" value="1"/>
</dbReference>
<evidence type="ECO:0000256" key="5">
    <source>
        <dbReference type="SAM" id="MobiDB-lite"/>
    </source>
</evidence>
<evidence type="ECO:0000313" key="9">
    <source>
        <dbReference type="Proteomes" id="UP000656804"/>
    </source>
</evidence>
<evidence type="ECO:0000256" key="3">
    <source>
        <dbReference type="ARBA" id="ARBA00022777"/>
    </source>
</evidence>
<organism evidence="8 9">
    <name type="scientific">Nocardioides acrostichi</name>
    <dbReference type="NCBI Taxonomy" id="2784339"/>
    <lineage>
        <taxon>Bacteria</taxon>
        <taxon>Bacillati</taxon>
        <taxon>Actinomycetota</taxon>
        <taxon>Actinomycetes</taxon>
        <taxon>Propionibacteriales</taxon>
        <taxon>Nocardioidaceae</taxon>
        <taxon>Nocardioides</taxon>
    </lineage>
</organism>
<dbReference type="GO" id="GO:0005829">
    <property type="term" value="C:cytosol"/>
    <property type="evidence" value="ECO:0007669"/>
    <property type="project" value="TreeGrafter"/>
</dbReference>
<evidence type="ECO:0000256" key="1">
    <source>
        <dbReference type="ARBA" id="ARBA00022679"/>
    </source>
</evidence>
<dbReference type="SMART" id="SM01120">
    <property type="entry name" value="Dak2"/>
    <property type="match status" value="1"/>
</dbReference>
<dbReference type="PROSITE" id="PS51481">
    <property type="entry name" value="DHAK"/>
    <property type="match status" value="1"/>
</dbReference>
<dbReference type="AlphaFoldDB" id="A0A930Y872"/>
<dbReference type="RefSeq" id="WP_194504022.1">
    <property type="nucleotide sequence ID" value="NZ_JADIVZ010000007.1"/>
</dbReference>
<dbReference type="SUPFAM" id="SSF82549">
    <property type="entry name" value="DAK1/DegV-like"/>
    <property type="match status" value="1"/>
</dbReference>
<evidence type="ECO:0000313" key="8">
    <source>
        <dbReference type="EMBL" id="MBF4162756.1"/>
    </source>
</evidence>
<dbReference type="Gene3D" id="3.30.1180.20">
    <property type="entry name" value="Dihydroxyacetone kinase, domain 2"/>
    <property type="match status" value="1"/>
</dbReference>
<feature type="domain" description="DhaK" evidence="7">
    <location>
        <begin position="9"/>
        <end position="322"/>
    </location>
</feature>
<feature type="region of interest" description="Disordered" evidence="5">
    <location>
        <begin position="324"/>
        <end position="346"/>
    </location>
</feature>
<dbReference type="InterPro" id="IPR050861">
    <property type="entry name" value="Dihydroxyacetone_Kinase"/>
</dbReference>
<dbReference type="PANTHER" id="PTHR28629">
    <property type="entry name" value="TRIOKINASE/FMN CYCLASE"/>
    <property type="match status" value="1"/>
</dbReference>
<evidence type="ECO:0000259" key="6">
    <source>
        <dbReference type="PROSITE" id="PS51480"/>
    </source>
</evidence>
<dbReference type="Gene3D" id="3.40.50.10440">
    <property type="entry name" value="Dihydroxyacetone kinase, domain 1"/>
    <property type="match status" value="1"/>
</dbReference>
<evidence type="ECO:0000256" key="4">
    <source>
        <dbReference type="ARBA" id="ARBA00022840"/>
    </source>
</evidence>
<keyword evidence="2" id="KW-0547">Nucleotide-binding</keyword>
<gene>
    <name evidence="8" type="ORF">ISG29_13745</name>
</gene>
<dbReference type="Pfam" id="PF02734">
    <property type="entry name" value="Dak2"/>
    <property type="match status" value="1"/>
</dbReference>
<feature type="domain" description="DhaL" evidence="6">
    <location>
        <begin position="351"/>
        <end position="542"/>
    </location>
</feature>
<dbReference type="SUPFAM" id="SSF101473">
    <property type="entry name" value="DhaL-like"/>
    <property type="match status" value="1"/>
</dbReference>
<keyword evidence="4" id="KW-0067">ATP-binding</keyword>
<accession>A0A930Y872</accession>
<dbReference type="Proteomes" id="UP000656804">
    <property type="component" value="Unassembled WGS sequence"/>
</dbReference>
<dbReference type="GO" id="GO:0004371">
    <property type="term" value="F:glycerone kinase activity"/>
    <property type="evidence" value="ECO:0007669"/>
    <property type="project" value="InterPro"/>
</dbReference>
<protein>
    <submittedName>
        <fullName evidence="8">Dihydroxyacetone kinase subunit DhaK</fullName>
    </submittedName>
</protein>
<reference evidence="8" key="1">
    <citation type="submission" date="2020-11" db="EMBL/GenBank/DDBJ databases">
        <title>Nocardioides sp. CBS4Y-1, whole genome shotgun sequence.</title>
        <authorList>
            <person name="Tuo L."/>
        </authorList>
    </citation>
    <scope>NUCLEOTIDE SEQUENCE</scope>
    <source>
        <strain evidence="8">CBS4Y-1</strain>
    </source>
</reference>
<dbReference type="PROSITE" id="PS51480">
    <property type="entry name" value="DHAL"/>
    <property type="match status" value="1"/>
</dbReference>
<dbReference type="GO" id="GO:0005524">
    <property type="term" value="F:ATP binding"/>
    <property type="evidence" value="ECO:0007669"/>
    <property type="project" value="UniProtKB-KW"/>
</dbReference>
<dbReference type="Pfam" id="PF02733">
    <property type="entry name" value="Dak1"/>
    <property type="match status" value="1"/>
</dbReference>
<proteinExistence type="predicted"/>
<dbReference type="InterPro" id="IPR004006">
    <property type="entry name" value="DhaK_dom"/>
</dbReference>
<dbReference type="GO" id="GO:0019563">
    <property type="term" value="P:glycerol catabolic process"/>
    <property type="evidence" value="ECO:0007669"/>
    <property type="project" value="TreeGrafter"/>
</dbReference>
<keyword evidence="3 8" id="KW-0418">Kinase</keyword>
<name>A0A930Y872_9ACTN</name>
<evidence type="ECO:0000259" key="7">
    <source>
        <dbReference type="PROSITE" id="PS51481"/>
    </source>
</evidence>
<sequence length="545" mass="55438">MSTSRFFNDPQHTVAEMLDALASCRPLRRSDGDGVQAVVAENHDPRRVAVVSGGGSGHEPAHAGLVGDGLLTAAVCGAFFASPSVEAVLAVIREVTGTGGCLLVVKNYTGDRLNFGLAAERARAEGLAVEVVLVADDIALPDNPQPRGLAGTVLVHKVAGDLARAGAPLSEVATAARAIADDVATLSLSLTSALLPGQSEERRTAELGLGIHNEPGARAIDPAGAHEAMSEVLEPLLAVVDERHGPETPLVALLNDTGSCSTQELTVLAGELLTALGDRLRLLVGPAPLMTSVDMHGFSVTLAVWSEERDAALTSPVGVPDWPAVQHPRPITTFTPRPADEPEWGTGERDDAVAAALRAGAQAVVDARADLDALDARVGDGDAGATLEAGARGVLEALDADRLSTGSPDRLATELAAVVARTMGGSSGVVLSILATATAARLADDAPLADALAAGIERVTEHGGAHVGDRTLLDALAPARQALADGGDAVAAARAGREGADTTASVTRTIAGRSSYLRPEDLDGVVDPGAEAVARFLAGWAGAVH</sequence>
<evidence type="ECO:0000256" key="2">
    <source>
        <dbReference type="ARBA" id="ARBA00022741"/>
    </source>
</evidence>
<dbReference type="PANTHER" id="PTHR28629:SF4">
    <property type="entry name" value="TRIOKINASE_FMN CYCLASE"/>
    <property type="match status" value="1"/>
</dbReference>
<keyword evidence="9" id="KW-1185">Reference proteome</keyword>
<dbReference type="InterPro" id="IPR004007">
    <property type="entry name" value="DhaL_dom"/>
</dbReference>
<dbReference type="Gene3D" id="1.25.40.340">
    <property type="match status" value="1"/>
</dbReference>
<dbReference type="EMBL" id="JADIVZ010000007">
    <property type="protein sequence ID" value="MBF4162756.1"/>
    <property type="molecule type" value="Genomic_DNA"/>
</dbReference>
<dbReference type="InterPro" id="IPR036117">
    <property type="entry name" value="DhaL_dom_sf"/>
</dbReference>